<evidence type="ECO:0000256" key="3">
    <source>
        <dbReference type="ARBA" id="ARBA00022806"/>
    </source>
</evidence>
<dbReference type="Proteomes" id="UP000613266">
    <property type="component" value="Unassembled WGS sequence"/>
</dbReference>
<protein>
    <recommendedName>
        <fullName evidence="5">DNA 3'-5' helicase II</fullName>
    </recommendedName>
</protein>
<keyword evidence="2 6" id="KW-0378">Hydrolase</keyword>
<feature type="binding site" evidence="6">
    <location>
        <begin position="42"/>
        <end position="49"/>
    </location>
    <ligand>
        <name>ATP</name>
        <dbReference type="ChEBI" id="CHEBI:30616"/>
    </ligand>
</feature>
<keyword evidence="4 6" id="KW-0067">ATP-binding</keyword>
<dbReference type="PANTHER" id="PTHR11070">
    <property type="entry name" value="UVRD / RECB / PCRA DNA HELICASE FAMILY MEMBER"/>
    <property type="match status" value="1"/>
</dbReference>
<evidence type="ECO:0000313" key="8">
    <source>
        <dbReference type="EMBL" id="MBH9576257.1"/>
    </source>
</evidence>
<dbReference type="GO" id="GO:0000725">
    <property type="term" value="P:recombinational repair"/>
    <property type="evidence" value="ECO:0007669"/>
    <property type="project" value="TreeGrafter"/>
</dbReference>
<evidence type="ECO:0000313" key="9">
    <source>
        <dbReference type="Proteomes" id="UP000613266"/>
    </source>
</evidence>
<dbReference type="GO" id="GO:0043138">
    <property type="term" value="F:3'-5' DNA helicase activity"/>
    <property type="evidence" value="ECO:0007669"/>
    <property type="project" value="TreeGrafter"/>
</dbReference>
<dbReference type="GO" id="GO:0016787">
    <property type="term" value="F:hydrolase activity"/>
    <property type="evidence" value="ECO:0007669"/>
    <property type="project" value="UniProtKB-UniRule"/>
</dbReference>
<dbReference type="PANTHER" id="PTHR11070:SF2">
    <property type="entry name" value="ATP-DEPENDENT DNA HELICASE SRS2"/>
    <property type="match status" value="1"/>
</dbReference>
<dbReference type="AlphaFoldDB" id="A0A931ND38"/>
<dbReference type="RefSeq" id="WP_198109858.1">
    <property type="nucleotide sequence ID" value="NZ_JAEDAK010000002.1"/>
</dbReference>
<dbReference type="GO" id="GO:0003677">
    <property type="term" value="F:DNA binding"/>
    <property type="evidence" value="ECO:0007669"/>
    <property type="project" value="InterPro"/>
</dbReference>
<dbReference type="SUPFAM" id="SSF52540">
    <property type="entry name" value="P-loop containing nucleoside triphosphate hydrolases"/>
    <property type="match status" value="1"/>
</dbReference>
<gene>
    <name evidence="8" type="ORF">I7X39_04975</name>
</gene>
<reference evidence="8" key="1">
    <citation type="submission" date="2020-12" db="EMBL/GenBank/DDBJ databases">
        <title>The genome sequence of Inhella sp. 1Y17.</title>
        <authorList>
            <person name="Liu Y."/>
        </authorList>
    </citation>
    <scope>NUCLEOTIDE SEQUENCE</scope>
    <source>
        <strain evidence="8">1Y17</strain>
    </source>
</reference>
<evidence type="ECO:0000259" key="7">
    <source>
        <dbReference type="PROSITE" id="PS51198"/>
    </source>
</evidence>
<organism evidence="8 9">
    <name type="scientific">Inhella proteolytica</name>
    <dbReference type="NCBI Taxonomy" id="2795029"/>
    <lineage>
        <taxon>Bacteria</taxon>
        <taxon>Pseudomonadati</taxon>
        <taxon>Pseudomonadota</taxon>
        <taxon>Betaproteobacteria</taxon>
        <taxon>Burkholderiales</taxon>
        <taxon>Sphaerotilaceae</taxon>
        <taxon>Inhella</taxon>
    </lineage>
</organism>
<dbReference type="Gene3D" id="3.40.50.300">
    <property type="entry name" value="P-loop containing nucleotide triphosphate hydrolases"/>
    <property type="match status" value="2"/>
</dbReference>
<keyword evidence="3 6" id="KW-0347">Helicase</keyword>
<accession>A0A931ND38</accession>
<evidence type="ECO:0000256" key="1">
    <source>
        <dbReference type="ARBA" id="ARBA00022741"/>
    </source>
</evidence>
<dbReference type="InterPro" id="IPR027417">
    <property type="entry name" value="P-loop_NTPase"/>
</dbReference>
<keyword evidence="1 6" id="KW-0547">Nucleotide-binding</keyword>
<evidence type="ECO:0000256" key="2">
    <source>
        <dbReference type="ARBA" id="ARBA00022801"/>
    </source>
</evidence>
<dbReference type="InterPro" id="IPR014016">
    <property type="entry name" value="UvrD-like_ATP-bd"/>
</dbReference>
<evidence type="ECO:0000256" key="4">
    <source>
        <dbReference type="ARBA" id="ARBA00022840"/>
    </source>
</evidence>
<keyword evidence="9" id="KW-1185">Reference proteome</keyword>
<evidence type="ECO:0000256" key="6">
    <source>
        <dbReference type="PROSITE-ProRule" id="PRU00560"/>
    </source>
</evidence>
<sequence length="638" mass="69327">MTLPVLSDEDIDALAALTADLDFTDAERRAVLLEGGTRDVNAAPGSGKTTVLAAKLLLLARKWPDDRRGICVLSHTNVAREEIQKRLAGTPDGSRLLAYPHFIGTIHAFVNQFLALPFLRSEGLEVDVIDDEVFANRAIGMAMRKAPLRGWAANNDGVKPMVGGLVFRGSGLELVSEGGKLPKPDSKSYPLLHDIKLELTAKGVFRYADMFAFAEALLKKSPALRGRLSKRFPLVFIDEMQDTSWAQEDLLNRLFDDTVTVQRLGDLNQRILGSDEGAANLTFPRAPALTISTSKRFGPLIAAAVSGVRVGGAAVVGTSADVHPPMLLTYATARVGEVLNLFGQKVLERFSDEQLGSGSVRALCARKQGDAKEEPGRSLIDYWPGYGGDVKSSGSRSERFWALLASPRLTASAASTLVDRAVDAKRAVLLVLRAAGSEHVSTVRDGPQLLRRLQEAGQDTAHVRLLCRTLALQGTLGASKASRLEVPGLFYQALKGLLPSALSFADFAKLSVFEEPEDAPEVELEQRHCRVEHGGRQVQVEIGSIASMKGETHLATLVLESFGWRPRRFDLELALPVLAGVEARDARMTDHQLALFRNLYVGMSRPTSFLCISANESRVREDVKRGLAAQGWVVERLG</sequence>
<dbReference type="GO" id="GO:0005524">
    <property type="term" value="F:ATP binding"/>
    <property type="evidence" value="ECO:0007669"/>
    <property type="project" value="UniProtKB-UniRule"/>
</dbReference>
<dbReference type="EMBL" id="JAEDAK010000002">
    <property type="protein sequence ID" value="MBH9576257.1"/>
    <property type="molecule type" value="Genomic_DNA"/>
</dbReference>
<evidence type="ECO:0000256" key="5">
    <source>
        <dbReference type="ARBA" id="ARBA00034923"/>
    </source>
</evidence>
<dbReference type="InterPro" id="IPR000212">
    <property type="entry name" value="DNA_helicase_UvrD/REP"/>
</dbReference>
<dbReference type="PROSITE" id="PS51198">
    <property type="entry name" value="UVRD_HELICASE_ATP_BIND"/>
    <property type="match status" value="1"/>
</dbReference>
<name>A0A931ND38_9BURK</name>
<comment type="caution">
    <text evidence="8">The sequence shown here is derived from an EMBL/GenBank/DDBJ whole genome shotgun (WGS) entry which is preliminary data.</text>
</comment>
<proteinExistence type="predicted"/>
<feature type="domain" description="UvrD-like helicase ATP-binding" evidence="7">
    <location>
        <begin position="21"/>
        <end position="307"/>
    </location>
</feature>
<dbReference type="Pfam" id="PF00580">
    <property type="entry name" value="UvrD-helicase"/>
    <property type="match status" value="2"/>
</dbReference>